<dbReference type="FunFam" id="2.60.40.10:FF:001811">
    <property type="entry name" value="Obscurin like 1"/>
    <property type="match status" value="1"/>
</dbReference>
<evidence type="ECO:0000256" key="8">
    <source>
        <dbReference type="ARBA" id="ARBA00023242"/>
    </source>
</evidence>
<keyword evidence="6" id="KW-0677">Repeat</keyword>
<reference evidence="12 13" key="1">
    <citation type="submission" date="2019-09" db="EMBL/GenBank/DDBJ databases">
        <title>Bird 10,000 Genomes (B10K) Project - Family phase.</title>
        <authorList>
            <person name="Zhang G."/>
        </authorList>
    </citation>
    <scope>NUCLEOTIDE SEQUENCE [LARGE SCALE GENOMIC DNA]</scope>
    <source>
        <strain evidence="12">B10K-CU-031-03</strain>
        <tissue evidence="12">Muscle</tissue>
    </source>
</reference>
<evidence type="ECO:0000259" key="11">
    <source>
        <dbReference type="PROSITE" id="PS50853"/>
    </source>
</evidence>
<evidence type="ECO:0000256" key="7">
    <source>
        <dbReference type="ARBA" id="ARBA00023157"/>
    </source>
</evidence>
<comment type="subcellular location">
    <subcellularLocation>
        <location evidence="2">Cytoplasm</location>
    </subcellularLocation>
    <subcellularLocation>
        <location evidence="1">Nucleus</location>
    </subcellularLocation>
</comment>
<dbReference type="Proteomes" id="UP000525205">
    <property type="component" value="Unassembled WGS sequence"/>
</dbReference>
<dbReference type="PROSITE" id="PS50835">
    <property type="entry name" value="IG_LIKE"/>
    <property type="match status" value="12"/>
</dbReference>
<keyword evidence="4" id="KW-0963">Cytoplasm</keyword>
<dbReference type="InterPro" id="IPR052385">
    <property type="entry name" value="Obscurin/Obscurin-like_Reg"/>
</dbReference>
<dbReference type="Gene3D" id="2.60.40.10">
    <property type="entry name" value="Immunoglobulins"/>
    <property type="match status" value="18"/>
</dbReference>
<feature type="domain" description="Ig-like" evidence="10">
    <location>
        <begin position="1029"/>
        <end position="1118"/>
    </location>
</feature>
<dbReference type="SUPFAM" id="SSF49265">
    <property type="entry name" value="Fibronectin type III"/>
    <property type="match status" value="1"/>
</dbReference>
<evidence type="ECO:0000256" key="3">
    <source>
        <dbReference type="ARBA" id="ARBA00006692"/>
    </source>
</evidence>
<dbReference type="GO" id="GO:0005634">
    <property type="term" value="C:nucleus"/>
    <property type="evidence" value="ECO:0007669"/>
    <property type="project" value="UniProtKB-SubCell"/>
</dbReference>
<feature type="domain" description="Ig-like" evidence="10">
    <location>
        <begin position="936"/>
        <end position="1026"/>
    </location>
</feature>
<evidence type="ECO:0000259" key="10">
    <source>
        <dbReference type="PROSITE" id="PS50835"/>
    </source>
</evidence>
<comment type="similarity">
    <text evidence="3">Belongs to the protein kinase superfamily. CAMK Ser/Thr protein kinase family.</text>
</comment>
<dbReference type="SUPFAM" id="SSF48726">
    <property type="entry name" value="Immunoglobulin"/>
    <property type="match status" value="16"/>
</dbReference>
<feature type="domain" description="Ig-like" evidence="10">
    <location>
        <begin position="8"/>
        <end position="96"/>
    </location>
</feature>
<evidence type="ECO:0000256" key="6">
    <source>
        <dbReference type="ARBA" id="ARBA00022737"/>
    </source>
</evidence>
<dbReference type="InterPro" id="IPR003599">
    <property type="entry name" value="Ig_sub"/>
</dbReference>
<evidence type="ECO:0000256" key="4">
    <source>
        <dbReference type="ARBA" id="ARBA00022490"/>
    </source>
</evidence>
<dbReference type="PANTHER" id="PTHR35971:SF5">
    <property type="entry name" value="OBSCURIN LIKE CYTOSKELETAL ADAPTOR 1"/>
    <property type="match status" value="1"/>
</dbReference>
<organism evidence="12 13">
    <name type="scientific">Cochlearius cochlearius</name>
    <name type="common">Boat-billed heron</name>
    <dbReference type="NCBI Taxonomy" id="110676"/>
    <lineage>
        <taxon>Eukaryota</taxon>
        <taxon>Metazoa</taxon>
        <taxon>Chordata</taxon>
        <taxon>Craniata</taxon>
        <taxon>Vertebrata</taxon>
        <taxon>Euteleostomi</taxon>
        <taxon>Archelosauria</taxon>
        <taxon>Archosauria</taxon>
        <taxon>Dinosauria</taxon>
        <taxon>Saurischia</taxon>
        <taxon>Theropoda</taxon>
        <taxon>Coelurosauria</taxon>
        <taxon>Aves</taxon>
        <taxon>Neognathae</taxon>
        <taxon>Neoaves</taxon>
        <taxon>Aequornithes</taxon>
        <taxon>Pelecaniformes</taxon>
        <taxon>Ardeidae</taxon>
        <taxon>Cochlearius</taxon>
    </lineage>
</organism>
<evidence type="ECO:0000256" key="2">
    <source>
        <dbReference type="ARBA" id="ARBA00004496"/>
    </source>
</evidence>
<accession>A0A7K8PGZ4</accession>
<dbReference type="SMART" id="SM00408">
    <property type="entry name" value="IGc2"/>
    <property type="match status" value="10"/>
</dbReference>
<dbReference type="FunFam" id="2.60.40.10:FF:000569">
    <property type="entry name" value="obscurin-like protein 1 isoform X2"/>
    <property type="match status" value="1"/>
</dbReference>
<dbReference type="InterPro" id="IPR003961">
    <property type="entry name" value="FN3_dom"/>
</dbReference>
<evidence type="ECO:0000313" key="13">
    <source>
        <dbReference type="Proteomes" id="UP000525205"/>
    </source>
</evidence>
<feature type="domain" description="Ig-like" evidence="10">
    <location>
        <begin position="1480"/>
        <end position="1572"/>
    </location>
</feature>
<dbReference type="GO" id="GO:0005737">
    <property type="term" value="C:cytoplasm"/>
    <property type="evidence" value="ECO:0007669"/>
    <property type="project" value="UniProtKB-SubCell"/>
</dbReference>
<feature type="domain" description="Ig-like" evidence="10">
    <location>
        <begin position="350"/>
        <end position="434"/>
    </location>
</feature>
<evidence type="ECO:0000256" key="9">
    <source>
        <dbReference type="ARBA" id="ARBA00023319"/>
    </source>
</evidence>
<dbReference type="InterPro" id="IPR003598">
    <property type="entry name" value="Ig_sub2"/>
</dbReference>
<proteinExistence type="inferred from homology"/>
<dbReference type="EMBL" id="VWPP01000240">
    <property type="protein sequence ID" value="NXE78625.1"/>
    <property type="molecule type" value="Genomic_DNA"/>
</dbReference>
<feature type="domain" description="Ig-like" evidence="10">
    <location>
        <begin position="102"/>
        <end position="200"/>
    </location>
</feature>
<keyword evidence="13" id="KW-1185">Reference proteome</keyword>
<feature type="domain" description="Ig-like" evidence="10">
    <location>
        <begin position="250"/>
        <end position="339"/>
    </location>
</feature>
<gene>
    <name evidence="12" type="primary">Obsl1</name>
    <name evidence="12" type="ORF">COCCOC_R07598</name>
</gene>
<protein>
    <submittedName>
        <fullName evidence="12">OBSL1 protein</fullName>
    </submittedName>
</protein>
<sequence length="1747" mass="191814">MEGLGGAPRFLAYPRAFTVQSGTDAVLSCQITGDPQPSILWEKDKTPIEPSGRFHMEAKGDMYSLLVSHATPQDSGLYVCKAKNSVGETYAAATLKVEVGEPQEEGCSGSKALAFLVAPSSTRVCRGEDVTFTCRVSGQPRPVLEWEKDGHKLSDLFESSHFAVGQEPEDWHFLKLFGARPLDGGVYVCRARSGSREALAAAVLLVEPRALLDGLPDGSPADGPEPLVEWQQRRQRHAAGRHVGPDNRMPNGAVLARVPGAKAFAVSTGKHAKFRCYVTGKPKPEIVWQKDGEPLAPSRRHLIYEDREGYFILKVLYCKPQDQGLYVCTASNTAGQTLSAVQLRVKEHRLRFQVQLADVEVAEREDAVLECQVPLETIPTAWYLEDRELQPSHKYVMEERGVLRRLTIRDARTDDDGIYLCQMKDKGRSIAEVSVRGVIAKRLPRKLDVMEGENAVFCVETREALEGICWSRDGVQLRESPRTVLKSFGRTHLLVLVHVTRQDAGIISFAVGESQTSSQLRVKCVKRDPPSAPVAAEMSAAESNAALLMWCPAPDAHLRPPSRYLLERREAAGGEWVQCLATDLPGRVRVLGDSVPCEADYCFRVCAANEHGQSCPVEFPGSVHLAPAARLERGLQDVWVQDGEEARFSLELSAAVHGAWFLNGARLGEEEEEAGGRCSVQRRGMEHSLLIRGARLANSGAQVTFVSGGVRDSATLHVQGERGMCPGVPPGEEQQGLSCWRMLLTPLQCLSAPQVCIAPVPEAEQLREVPAGLPVLLECQVSPPDAPVRWLKDGEAVPLDGVIAVQAEGCVRRLLLRSAGPSDTGTYTCDAGDDAASFVVTVTEAPVRIVGSNEEAPHAYAAGQRVELWCQLSRPAAPVRWYRDGEEVEAGEGLVLEQEGPRCRLVLPCARPRDAGEFVCDAGGDSVFYTITVAEPPVRILHPAQRSLELPVQAPGRVELRCELSVPDAPVRWFKDGLEVDETDNLLLLAEGAWRCLLIPTSSAEDAGEYICESKDEAVSFDVKVSELPVRILQPRRPPPIVAVSPGETVTLGCELSRADAPVCWAKEGVRLEAGGSLVLEEEGSHRRLLIPAARAEHSGKYVCSAANDTVTFTVQVSDPLVRILERDILPTHRHCRAMEDLVLEVRLSHTHGEVKWYKDGEKLQDMGRVRLEEDGARRSLVVLGATGRDAGEYLCDTGDDSIVFFVTVEVPRVVEIITELQSLTVLEGEDATFKCLVSPEDVAVTWQLNGQPVVPSERLLVTRSGLCHSLTLRQCQPGDAATVTANAEGLVSTARLSVQEAQVLFVRKLRDVVAEEQGDACLEVEVSHEAAEVQWLKQSILLQPGSKYQLQESGRRRTLTIRCLGPADRGTYRCESLHDRTQARLCVEPRKVSIQTPLTDVETFEKETATFHLELSHPGVPGVWTRDGIRVKPSSTCRISATGCGHSLTLEGLALEDSGTVTFTADTLRCSARLLVREPPVTMVRVPRDLGVPETGVASFECELSRPSAEVKWFKDGQELRPGPNCRIYSAGRRRVLQLNRCELADAGTYTCDAGDCRASATLHVQARQVHIVQDLQDTQVREGDNAVFTCEVSHADVKGEWSRDGEKIKVSGTVKIRQEGTRHFLLLCGVRPEDTGLIRFVAGMVVSEANLRVEALPIRIVKPLRDKTVRARHKATLECTVSHARGRVRWLRGDTEIFTGDKYEICNLDCYRTLIIHRVGPEDEDSYTCDAFDDRSTARLLVEGE</sequence>
<feature type="non-terminal residue" evidence="12">
    <location>
        <position position="1"/>
    </location>
</feature>
<dbReference type="FunFam" id="2.60.40.10:FF:000050">
    <property type="entry name" value="Titin isoform B"/>
    <property type="match status" value="1"/>
</dbReference>
<feature type="domain" description="Ig-like" evidence="10">
    <location>
        <begin position="1212"/>
        <end position="1394"/>
    </location>
</feature>
<keyword evidence="9" id="KW-0393">Immunoglobulin domain</keyword>
<dbReference type="InterPro" id="IPR013783">
    <property type="entry name" value="Ig-like_fold"/>
</dbReference>
<dbReference type="CDD" id="cd00063">
    <property type="entry name" value="FN3"/>
    <property type="match status" value="1"/>
</dbReference>
<dbReference type="FunFam" id="2.60.40.10:FF:001002">
    <property type="entry name" value="obscurin-like protein 1 isoform X2"/>
    <property type="match status" value="1"/>
</dbReference>
<keyword evidence="8" id="KW-0539">Nucleus</keyword>
<dbReference type="InterPro" id="IPR013098">
    <property type="entry name" value="Ig_I-set"/>
</dbReference>
<comment type="caution">
    <text evidence="12">The sequence shown here is derived from an EMBL/GenBank/DDBJ whole genome shotgun (WGS) entry which is preliminary data.</text>
</comment>
<dbReference type="Pfam" id="PF07679">
    <property type="entry name" value="I-set"/>
    <property type="match status" value="12"/>
</dbReference>
<dbReference type="FunFam" id="2.60.40.10:FF:000464">
    <property type="entry name" value="Putative obscurin-like protein 1"/>
    <property type="match status" value="1"/>
</dbReference>
<dbReference type="FunFam" id="2.60.40.10:FF:000211">
    <property type="entry name" value="Obscurin-like protein 1"/>
    <property type="match status" value="5"/>
</dbReference>
<keyword evidence="5" id="KW-0597">Phosphoprotein</keyword>
<name>A0A7K8PGZ4_COCCO</name>
<feature type="domain" description="Ig-like" evidence="10">
    <location>
        <begin position="1136"/>
        <end position="1196"/>
    </location>
</feature>
<dbReference type="FunFam" id="2.60.40.10:FF:000502">
    <property type="entry name" value="obscurin-like protein 1 isoform X2"/>
    <property type="match status" value="1"/>
</dbReference>
<dbReference type="FunFam" id="2.60.40.10:FF:001084">
    <property type="entry name" value="obscurin-like isoform X3"/>
    <property type="match status" value="2"/>
</dbReference>
<dbReference type="InterPro" id="IPR036116">
    <property type="entry name" value="FN3_sf"/>
</dbReference>
<feature type="domain" description="Ig-like" evidence="10">
    <location>
        <begin position="753"/>
        <end position="843"/>
    </location>
</feature>
<dbReference type="InterPro" id="IPR007110">
    <property type="entry name" value="Ig-like_dom"/>
</dbReference>
<evidence type="ECO:0000313" key="12">
    <source>
        <dbReference type="EMBL" id="NXE78625.1"/>
    </source>
</evidence>
<feature type="non-terminal residue" evidence="12">
    <location>
        <position position="1747"/>
    </location>
</feature>
<evidence type="ECO:0000256" key="5">
    <source>
        <dbReference type="ARBA" id="ARBA00022553"/>
    </source>
</evidence>
<dbReference type="PANTHER" id="PTHR35971">
    <property type="entry name" value="SI:DKEY-31G6.6"/>
    <property type="match status" value="1"/>
</dbReference>
<dbReference type="SMART" id="SM00409">
    <property type="entry name" value="IG"/>
    <property type="match status" value="17"/>
</dbReference>
<feature type="domain" description="Ig-like" evidence="10">
    <location>
        <begin position="846"/>
        <end position="932"/>
    </location>
</feature>
<feature type="domain" description="Fibronectin type-III" evidence="11">
    <location>
        <begin position="529"/>
        <end position="628"/>
    </location>
</feature>
<dbReference type="FunFam" id="2.60.40.10:FF:000241">
    <property type="entry name" value="obscurin-like protein 1 isoform X2"/>
    <property type="match status" value="1"/>
</dbReference>
<dbReference type="InterPro" id="IPR036179">
    <property type="entry name" value="Ig-like_dom_sf"/>
</dbReference>
<evidence type="ECO:0000256" key="1">
    <source>
        <dbReference type="ARBA" id="ARBA00004123"/>
    </source>
</evidence>
<keyword evidence="7" id="KW-1015">Disulfide bond</keyword>
<dbReference type="PROSITE" id="PS50853">
    <property type="entry name" value="FN3"/>
    <property type="match status" value="1"/>
</dbReference>
<feature type="domain" description="Ig-like" evidence="10">
    <location>
        <begin position="1659"/>
        <end position="1733"/>
    </location>
</feature>